<evidence type="ECO:0000256" key="4">
    <source>
        <dbReference type="SAM" id="MobiDB-lite"/>
    </source>
</evidence>
<dbReference type="InterPro" id="IPR023210">
    <property type="entry name" value="NADP_OxRdtase_dom"/>
</dbReference>
<sequence length="116" mass="12826">MASLECLDESTMSSESPMTTRPPSRQPSVHWATGMRYRNLGKSGLRISCIGFGTWVHFGTQLSEERAEDILTAAYESGINIFDTADAYGGGKAEIMLGKILKKKGWRYVTNVVTFL</sequence>
<keyword evidence="6" id="KW-1185">Reference proteome</keyword>
<accession>A0ABM1RYH5</accession>
<feature type="region of interest" description="Disordered" evidence="4">
    <location>
        <begin position="1"/>
        <end position="29"/>
    </location>
</feature>
<dbReference type="GeneID" id="106476990"/>
<evidence type="ECO:0000256" key="3">
    <source>
        <dbReference type="ARBA" id="ARBA00023002"/>
    </source>
</evidence>
<dbReference type="RefSeq" id="XP_022236430.1">
    <property type="nucleotide sequence ID" value="XM_022380722.1"/>
</dbReference>
<dbReference type="Proteomes" id="UP000694941">
    <property type="component" value="Unplaced"/>
</dbReference>
<dbReference type="Pfam" id="PF00248">
    <property type="entry name" value="Aldo_ket_red"/>
    <property type="match status" value="1"/>
</dbReference>
<feature type="domain" description="NADP-dependent oxidoreductase" evidence="5">
    <location>
        <begin position="50"/>
        <end position="108"/>
    </location>
</feature>
<protein>
    <submittedName>
        <fullName evidence="7">Voltage-gated potassium channel subunit beta-3-like</fullName>
    </submittedName>
</protein>
<evidence type="ECO:0000256" key="1">
    <source>
        <dbReference type="ARBA" id="ARBA00006515"/>
    </source>
</evidence>
<proteinExistence type="inferred from homology"/>
<dbReference type="InterPro" id="IPR005399">
    <property type="entry name" value="K_chnl_volt-dep_bsu_KCNAB-rel"/>
</dbReference>
<evidence type="ECO:0000313" key="7">
    <source>
        <dbReference type="RefSeq" id="XP_022236430.1"/>
    </source>
</evidence>
<keyword evidence="2" id="KW-0521">NADP</keyword>
<dbReference type="PANTHER" id="PTHR43150">
    <property type="entry name" value="HYPERKINETIC, ISOFORM M"/>
    <property type="match status" value="1"/>
</dbReference>
<dbReference type="SUPFAM" id="SSF51430">
    <property type="entry name" value="NAD(P)-linked oxidoreductase"/>
    <property type="match status" value="1"/>
</dbReference>
<gene>
    <name evidence="7" type="primary">LOC106476990</name>
</gene>
<feature type="compositionally biased region" description="Low complexity" evidence="4">
    <location>
        <begin position="9"/>
        <end position="23"/>
    </location>
</feature>
<dbReference type="Gene3D" id="3.20.20.100">
    <property type="entry name" value="NADP-dependent oxidoreductase domain"/>
    <property type="match status" value="1"/>
</dbReference>
<keyword evidence="3" id="KW-0560">Oxidoreductase</keyword>
<reference evidence="7" key="1">
    <citation type="submission" date="2025-08" db="UniProtKB">
        <authorList>
            <consortium name="RefSeq"/>
        </authorList>
    </citation>
    <scope>IDENTIFICATION</scope>
    <source>
        <tissue evidence="7">Muscle</tissue>
    </source>
</reference>
<evidence type="ECO:0000259" key="5">
    <source>
        <dbReference type="Pfam" id="PF00248"/>
    </source>
</evidence>
<dbReference type="PANTHER" id="PTHR43150:SF2">
    <property type="entry name" value="HYPERKINETIC, ISOFORM M"/>
    <property type="match status" value="1"/>
</dbReference>
<organism evidence="6 7">
    <name type="scientific">Limulus polyphemus</name>
    <name type="common">Atlantic horseshoe crab</name>
    <dbReference type="NCBI Taxonomy" id="6850"/>
    <lineage>
        <taxon>Eukaryota</taxon>
        <taxon>Metazoa</taxon>
        <taxon>Ecdysozoa</taxon>
        <taxon>Arthropoda</taxon>
        <taxon>Chelicerata</taxon>
        <taxon>Merostomata</taxon>
        <taxon>Xiphosura</taxon>
        <taxon>Limulidae</taxon>
        <taxon>Limulus</taxon>
    </lineage>
</organism>
<comment type="similarity">
    <text evidence="1">Belongs to the shaker potassium channel beta subunit family.</text>
</comment>
<evidence type="ECO:0000256" key="2">
    <source>
        <dbReference type="ARBA" id="ARBA00022857"/>
    </source>
</evidence>
<dbReference type="InterPro" id="IPR036812">
    <property type="entry name" value="NAD(P)_OxRdtase_dom_sf"/>
</dbReference>
<evidence type="ECO:0000313" key="6">
    <source>
        <dbReference type="Proteomes" id="UP000694941"/>
    </source>
</evidence>
<name>A0ABM1RYH5_LIMPO</name>